<comment type="caution">
    <text evidence="1">The sequence shown here is derived from an EMBL/GenBank/DDBJ whole genome shotgun (WGS) entry which is preliminary data.</text>
</comment>
<name>A0ACC1YJI1_MELAZ</name>
<reference evidence="1 2" key="1">
    <citation type="journal article" date="2023" name="Science">
        <title>Complex scaffold remodeling in plant triterpene biosynthesis.</title>
        <authorList>
            <person name="De La Pena R."/>
            <person name="Hodgson H."/>
            <person name="Liu J.C."/>
            <person name="Stephenson M.J."/>
            <person name="Martin A.C."/>
            <person name="Owen C."/>
            <person name="Harkess A."/>
            <person name="Leebens-Mack J."/>
            <person name="Jimenez L.E."/>
            <person name="Osbourn A."/>
            <person name="Sattely E.S."/>
        </authorList>
    </citation>
    <scope>NUCLEOTIDE SEQUENCE [LARGE SCALE GENOMIC DNA]</scope>
    <source>
        <strain evidence="2">cv. JPN11</strain>
        <tissue evidence="1">Leaf</tissue>
    </source>
</reference>
<dbReference type="Proteomes" id="UP001164539">
    <property type="component" value="Chromosome 3"/>
</dbReference>
<organism evidence="1 2">
    <name type="scientific">Melia azedarach</name>
    <name type="common">Chinaberry tree</name>
    <dbReference type="NCBI Taxonomy" id="155640"/>
    <lineage>
        <taxon>Eukaryota</taxon>
        <taxon>Viridiplantae</taxon>
        <taxon>Streptophyta</taxon>
        <taxon>Embryophyta</taxon>
        <taxon>Tracheophyta</taxon>
        <taxon>Spermatophyta</taxon>
        <taxon>Magnoliopsida</taxon>
        <taxon>eudicotyledons</taxon>
        <taxon>Gunneridae</taxon>
        <taxon>Pentapetalae</taxon>
        <taxon>rosids</taxon>
        <taxon>malvids</taxon>
        <taxon>Sapindales</taxon>
        <taxon>Meliaceae</taxon>
        <taxon>Melia</taxon>
    </lineage>
</organism>
<accession>A0ACC1YJI1</accession>
<gene>
    <name evidence="1" type="ORF">OWV82_006222</name>
</gene>
<proteinExistence type="predicted"/>
<protein>
    <submittedName>
        <fullName evidence="1">Cyclopropane-fatty-acyl-phospholipid synthase</fullName>
    </submittedName>
</protein>
<sequence length="145" mass="16815">MTEADIGPAAYINGDFSFVDKDEGLVNLLMILIADRDLDSPVSKLNQKRGWWSPVLFAAGIASAKYFFRHILRQNTITQARRNISSHYDLVKFLSLLMTPGKSRKKSQTKYRHKFLDEHLQKKTLYLLFCVYKAMNFFPCSWTSQ</sequence>
<evidence type="ECO:0000313" key="1">
    <source>
        <dbReference type="EMBL" id="KAJ4722775.1"/>
    </source>
</evidence>
<evidence type="ECO:0000313" key="2">
    <source>
        <dbReference type="Proteomes" id="UP001164539"/>
    </source>
</evidence>
<dbReference type="EMBL" id="CM051396">
    <property type="protein sequence ID" value="KAJ4722775.1"/>
    <property type="molecule type" value="Genomic_DNA"/>
</dbReference>
<keyword evidence="2" id="KW-1185">Reference proteome</keyword>